<dbReference type="InterPro" id="IPR040096">
    <property type="entry name" value="Ric1"/>
</dbReference>
<dbReference type="InterPro" id="IPR000582">
    <property type="entry name" value="Acyl-CoA-binding_protein"/>
</dbReference>
<dbReference type="GO" id="GO:0006886">
    <property type="term" value="P:intracellular protein transport"/>
    <property type="evidence" value="ECO:0007669"/>
    <property type="project" value="InterPro"/>
</dbReference>
<dbReference type="PANTHER" id="PTHR22746">
    <property type="entry name" value="RAB6A-GEF COMPLEX PARTNER PROTEIN 1"/>
    <property type="match status" value="1"/>
</dbReference>
<gene>
    <name evidence="5" type="ORF">PM001_LOCUS28186</name>
</gene>
<accession>A0AAV1V966</accession>
<evidence type="ECO:0000313" key="6">
    <source>
        <dbReference type="Proteomes" id="UP001162060"/>
    </source>
</evidence>
<dbReference type="InterPro" id="IPR015943">
    <property type="entry name" value="WD40/YVTN_repeat-like_dom_sf"/>
</dbReference>
<dbReference type="Pfam" id="PF07064">
    <property type="entry name" value="RIC1"/>
    <property type="match status" value="1"/>
</dbReference>
<dbReference type="InterPro" id="IPR001478">
    <property type="entry name" value="PDZ"/>
</dbReference>
<dbReference type="InterPro" id="IPR036034">
    <property type="entry name" value="PDZ_sf"/>
</dbReference>
<dbReference type="Gene3D" id="2.130.10.10">
    <property type="entry name" value="YVTN repeat-like/Quinoprotein amine dehydrogenase"/>
    <property type="match status" value="1"/>
</dbReference>
<dbReference type="Gene3D" id="2.30.42.10">
    <property type="match status" value="1"/>
</dbReference>
<evidence type="ECO:0000256" key="2">
    <source>
        <dbReference type="ARBA" id="ARBA00023136"/>
    </source>
</evidence>
<dbReference type="EMBL" id="CAKLBY020000286">
    <property type="protein sequence ID" value="CAK7943036.1"/>
    <property type="molecule type" value="Genomic_DNA"/>
</dbReference>
<dbReference type="GO" id="GO:0000062">
    <property type="term" value="F:fatty-acyl-CoA binding"/>
    <property type="evidence" value="ECO:0007669"/>
    <property type="project" value="InterPro"/>
</dbReference>
<dbReference type="PANTHER" id="PTHR22746:SF10">
    <property type="entry name" value="GUANINE NUCLEOTIDE EXCHANGE FACTOR SUBUNIT RIC1"/>
    <property type="match status" value="1"/>
</dbReference>
<evidence type="ECO:0008006" key="7">
    <source>
        <dbReference type="Google" id="ProtNLM"/>
    </source>
</evidence>
<dbReference type="PROSITE" id="PS50106">
    <property type="entry name" value="PDZ"/>
    <property type="match status" value="1"/>
</dbReference>
<dbReference type="SMART" id="SM00228">
    <property type="entry name" value="PDZ"/>
    <property type="match status" value="1"/>
</dbReference>
<sequence length="1569" mass="174345">MFFCCGPPRIYAASGARERVEDVALAMHPSNYVFARVTSTGVTLWGASLGLPGTGRRLLARCHRRGQKVQQLAEDGDSAESLVEKEPPRLLYAAWVLGECLAVVEKGAQSVEFYAFDGLRELLLRHATCESDEWTDDSVLAFDDVINESDATLDESFVMALPQKETNGADETTATSTRLRLAAKFVNDYPLNQGTSQSDYEDVAASMSTVPGSKYLFVGMASGMICVVEVDNRVHQKEGEGSTWFGNSEGLTKIWKIDVRSHLAVSDEATPASCYALTCASPGGWPSEITSLHLIATFEGGKCFIMVLSLVQKRIDQLLSLVNTEKDGDTSTATCANGNGRCTTTCLDTNGTQLALGWSDGGVSLFRLLSNSADQVSKKEPKHETAVAATGRVSQLALEPIRELSLVSWGYTSEDTGSVTALAWSSDGQSVAVGYARRGFSLFATDGCRLMSTLPQHNQERPEKIDDHNMKEVCAFGVLDMLWTKESNSLIVVPRGEQSTQLMPLPEDQILQEIEDEADVKVTQVADLAEQVHAKVEKGEDGLCLSLSGALGRCGAWVRSERSFTKRGVDQGVGPAEACGLIQGGDLLVAINDNDQVVNLAFEQIVSEIKGLPNNKTVALTLLRLEWDEVFPLAVEALSSTEFMDAHGIHLLDDENLCIQEYALRMQALHGDCDSEDRPPLMEFERRAKFDGWEAIRGFTCIVAKHKYVKLLFALLPVWNPTHVLKAISDYWNAVCAQKMYAAKQRRLKELHAHRQPVKVRQRTSISFVELDYAKNVPLSRGKSSRHTLLESKSVRLVAAPSLDDPCAVTCSVSWSVPTEFEKCCPLRLVASSDSGSHVAVAGQKGFCLLNTANGKWRMFGNVNDEQDMFVHSILWVGDNAIVVNFTRFSEKHQSLHLQAYPRNHLDEESILEQLVFARDEMYAVRSQKSAAQSGRSLDDDAEDCFVIMDCDDALKNLFCVSKHELWCFDLTQAGSLNQNNFWMSIQLKRKVRLPSRVVESQHVGNTRRSSVLDFAVLPRFLHIQDDKLREEQQRKYQHERDNDDDGEGWMSSFVNMLVGGEVPDQYTPEEVLPRFAFVESVGNVIVWDPEDRSQRLLCSNVSSMARLFVSPEACAAWPAPCRLIYGLYGPEGMKMWLPLLDGVYMTHTKAFEEDSRRLETFLACHDPLRAKTYEIEFGTAPATAELYEQVVCEYGIALEGFLSSGTGVGVGTGRMPLSDGYSNMRGCVMSVDDPSAKDGMLRFDYDVKVLGAEQTFGLLIGVSQDVYVPSGVLLPCYDVFVRVQPIFHTLLCFLVQNGQLSWAQLVLSGVRKQFALSTPTQELFLHSMLEACFAKQCSEEAFLAAIELLRSSEIEQQTKVDNAEYCEIVAHVARKSEPSRLKALFPAAGDPMDLLSGCKQRSELRTAANFLLILEECSSVSGTSMPLRMECAAKLLKECIDQEEWVLAQHVVRVAREWEQSPSNVGSLKPAKRCGASIDERLASLLLDYLVRGEYERVIWCVEDLQAKLPHSHLEDRQSEMDSDSIQAQLHHVFVQGSKRRQLRILLQAVTEAHYDEWVARIKHVMEQ</sequence>
<dbReference type="SUPFAM" id="SSF47027">
    <property type="entry name" value="Acyl-CoA binding protein"/>
    <property type="match status" value="1"/>
</dbReference>
<dbReference type="Gene3D" id="1.20.80.10">
    <property type="match status" value="1"/>
</dbReference>
<dbReference type="SUPFAM" id="SSF50156">
    <property type="entry name" value="PDZ domain-like"/>
    <property type="match status" value="1"/>
</dbReference>
<dbReference type="SUPFAM" id="SSF50978">
    <property type="entry name" value="WD40 repeat-like"/>
    <property type="match status" value="1"/>
</dbReference>
<reference evidence="5" key="1">
    <citation type="submission" date="2024-01" db="EMBL/GenBank/DDBJ databases">
        <authorList>
            <person name="Webb A."/>
        </authorList>
    </citation>
    <scope>NUCLEOTIDE SEQUENCE</scope>
    <source>
        <strain evidence="5">Pm1</strain>
    </source>
</reference>
<protein>
    <recommendedName>
        <fullName evidence="7">PDZ domain-containing protein</fullName>
    </recommendedName>
</protein>
<dbReference type="InterPro" id="IPR036322">
    <property type="entry name" value="WD40_repeat_dom_sf"/>
</dbReference>
<dbReference type="Proteomes" id="UP001162060">
    <property type="component" value="Unassembled WGS sequence"/>
</dbReference>
<evidence type="ECO:0000256" key="1">
    <source>
        <dbReference type="ARBA" id="ARBA00004370"/>
    </source>
</evidence>
<feature type="domain" description="ACB" evidence="4">
    <location>
        <begin position="598"/>
        <end position="721"/>
    </location>
</feature>
<comment type="caution">
    <text evidence="5">The sequence shown here is derived from an EMBL/GenBank/DDBJ whole genome shotgun (WGS) entry which is preliminary data.</text>
</comment>
<dbReference type="GO" id="GO:0042147">
    <property type="term" value="P:retrograde transport, endosome to Golgi"/>
    <property type="evidence" value="ECO:0007669"/>
    <property type="project" value="TreeGrafter"/>
</dbReference>
<evidence type="ECO:0000259" key="3">
    <source>
        <dbReference type="PROSITE" id="PS50106"/>
    </source>
</evidence>
<dbReference type="InterPro" id="IPR035984">
    <property type="entry name" value="Acyl-CoA-binding_sf"/>
</dbReference>
<dbReference type="GO" id="GO:0034066">
    <property type="term" value="C:Ric1-Rgp1 guanyl-nucleotide exchange factor complex"/>
    <property type="evidence" value="ECO:0007669"/>
    <property type="project" value="InterPro"/>
</dbReference>
<name>A0AAV1V966_9STRA</name>
<keyword evidence="2" id="KW-0472">Membrane</keyword>
<dbReference type="InterPro" id="IPR009771">
    <property type="entry name" value="RIC1_C"/>
</dbReference>
<proteinExistence type="predicted"/>
<feature type="domain" description="PDZ" evidence="3">
    <location>
        <begin position="533"/>
        <end position="624"/>
    </location>
</feature>
<evidence type="ECO:0000259" key="4">
    <source>
        <dbReference type="PROSITE" id="PS51228"/>
    </source>
</evidence>
<comment type="subcellular location">
    <subcellularLocation>
        <location evidence="1">Membrane</location>
    </subcellularLocation>
</comment>
<dbReference type="GO" id="GO:0005829">
    <property type="term" value="C:cytosol"/>
    <property type="evidence" value="ECO:0007669"/>
    <property type="project" value="TreeGrafter"/>
</dbReference>
<dbReference type="PROSITE" id="PS51228">
    <property type="entry name" value="ACB_2"/>
    <property type="match status" value="1"/>
</dbReference>
<evidence type="ECO:0000313" key="5">
    <source>
        <dbReference type="EMBL" id="CAK7943036.1"/>
    </source>
</evidence>
<organism evidence="5 6">
    <name type="scientific">Peronospora matthiolae</name>
    <dbReference type="NCBI Taxonomy" id="2874970"/>
    <lineage>
        <taxon>Eukaryota</taxon>
        <taxon>Sar</taxon>
        <taxon>Stramenopiles</taxon>
        <taxon>Oomycota</taxon>
        <taxon>Peronosporomycetes</taxon>
        <taxon>Peronosporales</taxon>
        <taxon>Peronosporaceae</taxon>
        <taxon>Peronospora</taxon>
    </lineage>
</organism>
<dbReference type="GO" id="GO:0000139">
    <property type="term" value="C:Golgi membrane"/>
    <property type="evidence" value="ECO:0007669"/>
    <property type="project" value="TreeGrafter"/>
</dbReference>
<dbReference type="Pfam" id="PF00887">
    <property type="entry name" value="ACBP"/>
    <property type="match status" value="1"/>
</dbReference>
<dbReference type="InterPro" id="IPR014352">
    <property type="entry name" value="FERM/acyl-CoA-bd_prot_sf"/>
</dbReference>